<proteinExistence type="predicted"/>
<evidence type="ECO:0000313" key="2">
    <source>
        <dbReference type="EMBL" id="KAF5400917.1"/>
    </source>
</evidence>
<dbReference type="AlphaFoldDB" id="A0A8J4TEY2"/>
<dbReference type="OrthoDB" id="415359at2759"/>
<name>A0A8J4TEY2_9TREM</name>
<reference evidence="2" key="1">
    <citation type="submission" date="2019-05" db="EMBL/GenBank/DDBJ databases">
        <title>Annotation for the trematode Paragonimus heterotremus.</title>
        <authorList>
            <person name="Choi Y.-J."/>
        </authorList>
    </citation>
    <scope>NUCLEOTIDE SEQUENCE</scope>
    <source>
        <strain evidence="2">LC</strain>
    </source>
</reference>
<dbReference type="PANTHER" id="PTHR16525">
    <property type="entry name" value="PROTEIN C12ORF4"/>
    <property type="match status" value="1"/>
</dbReference>
<dbReference type="Proteomes" id="UP000748531">
    <property type="component" value="Unassembled WGS sequence"/>
</dbReference>
<feature type="region of interest" description="Disordered" evidence="1">
    <location>
        <begin position="232"/>
        <end position="264"/>
    </location>
</feature>
<dbReference type="Pfam" id="PF10154">
    <property type="entry name" value="Fy-3"/>
    <property type="match status" value="1"/>
</dbReference>
<organism evidence="2 3">
    <name type="scientific">Paragonimus heterotremus</name>
    <dbReference type="NCBI Taxonomy" id="100268"/>
    <lineage>
        <taxon>Eukaryota</taxon>
        <taxon>Metazoa</taxon>
        <taxon>Spiralia</taxon>
        <taxon>Lophotrochozoa</taxon>
        <taxon>Platyhelminthes</taxon>
        <taxon>Trematoda</taxon>
        <taxon>Digenea</taxon>
        <taxon>Plagiorchiida</taxon>
        <taxon>Troglotremata</taxon>
        <taxon>Troglotrematidae</taxon>
        <taxon>Paragonimus</taxon>
    </lineage>
</organism>
<dbReference type="PANTHER" id="PTHR16525:SF0">
    <property type="entry name" value="PROTEIN C12ORF4"/>
    <property type="match status" value="1"/>
</dbReference>
<dbReference type="InterPro" id="IPR019311">
    <property type="entry name" value="Fy-3"/>
</dbReference>
<keyword evidence="3" id="KW-1185">Reference proteome</keyword>
<dbReference type="GO" id="GO:0005737">
    <property type="term" value="C:cytoplasm"/>
    <property type="evidence" value="ECO:0007669"/>
    <property type="project" value="TreeGrafter"/>
</dbReference>
<protein>
    <submittedName>
        <fullName evidence="2">Uncharacterized protein</fullName>
    </submittedName>
</protein>
<accession>A0A8J4TEY2</accession>
<dbReference type="EMBL" id="LUCH01002830">
    <property type="protein sequence ID" value="KAF5400917.1"/>
    <property type="molecule type" value="Genomic_DNA"/>
</dbReference>
<evidence type="ECO:0000313" key="3">
    <source>
        <dbReference type="Proteomes" id="UP000748531"/>
    </source>
</evidence>
<gene>
    <name evidence="2" type="ORF">PHET_05150</name>
</gene>
<sequence length="578" mass="64728">MRLKRFIFSQSFNAHPTVNVEHSLAFPLEISLPECFRQMVIQYDVPPYAHDALRRELKIFVEKEKMSDFMTRYLDALNALTEGTLDVNHLCGRLDNAYRSHVSSYVPPRCASDDELFGQAYNRVIHSAQALDLIRLEQSLAAEVAAEVDKRDAVLRKMDENLVLETELGLQKRDIDIPAAVTQLQESHIRSRELEEGRWNSCISELKRIQRRSLRDFVMTLDEQCNLVGESEKSKSKSSGFARNDQFDPGKVSTPSIPSRLAVRSSGPSTIRPWSESFTVQLGRQLRTTCNFRLIRADPMDLLNNLGSSNSVNSATVPVDGFHSAVDNLAERLSNALGIYSVELNGLVVLVDRRINSFRGIKRCLAETCERSTEFHFPELSCQLTAIQDTVNRLGSRDSFFTPQSKYSAVYTNSVNDGKSEPQEPVHGDVYITKHSNLAGGIGGLAGGGGGISVLFHLVYDETADREEDRIRSGSRLHCSLSAILRTCFDYDITTLSLPLLLVPALREYMDVSWRARRAESSLKLLKGVLMELNTWRGPVVRSIQFLAPSELSDKELESFSHVISSSFLQPVPVVVAP</sequence>
<evidence type="ECO:0000256" key="1">
    <source>
        <dbReference type="SAM" id="MobiDB-lite"/>
    </source>
</evidence>
<comment type="caution">
    <text evidence="2">The sequence shown here is derived from an EMBL/GenBank/DDBJ whole genome shotgun (WGS) entry which is preliminary data.</text>
</comment>